<protein>
    <recommendedName>
        <fullName evidence="4 5">Large ribosomal subunit protein uL4</fullName>
    </recommendedName>
</protein>
<name>A0A0G0DIV4_9BACT</name>
<comment type="caution">
    <text evidence="6">The sequence shown here is derived from an EMBL/GenBank/DDBJ whole genome shotgun (WGS) entry which is preliminary data.</text>
</comment>
<reference evidence="6 7" key="1">
    <citation type="journal article" date="2015" name="Nature">
        <title>rRNA introns, odd ribosomes, and small enigmatic genomes across a large radiation of phyla.</title>
        <authorList>
            <person name="Brown C.T."/>
            <person name="Hug L.A."/>
            <person name="Thomas B.C."/>
            <person name="Sharon I."/>
            <person name="Castelle C.J."/>
            <person name="Singh A."/>
            <person name="Wilkins M.J."/>
            <person name="Williams K.H."/>
            <person name="Banfield J.F."/>
        </authorList>
    </citation>
    <scope>NUCLEOTIDE SEQUENCE [LARGE SCALE GENOMIC DNA]</scope>
</reference>
<dbReference type="GO" id="GO:0005840">
    <property type="term" value="C:ribosome"/>
    <property type="evidence" value="ECO:0007669"/>
    <property type="project" value="UniProtKB-KW"/>
</dbReference>
<organism evidence="6 7">
    <name type="scientific">Candidatus Roizmanbacteria bacterium GW2011_GWC2_34_23</name>
    <dbReference type="NCBI Taxonomy" id="1618484"/>
    <lineage>
        <taxon>Bacteria</taxon>
        <taxon>Candidatus Roizmaniibacteriota</taxon>
    </lineage>
</organism>
<dbReference type="NCBIfam" id="TIGR03953">
    <property type="entry name" value="rplD_bact"/>
    <property type="match status" value="1"/>
</dbReference>
<dbReference type="AlphaFoldDB" id="A0A0G0DIV4"/>
<evidence type="ECO:0000256" key="2">
    <source>
        <dbReference type="ARBA" id="ARBA00022980"/>
    </source>
</evidence>
<dbReference type="GO" id="GO:0006412">
    <property type="term" value="P:translation"/>
    <property type="evidence" value="ECO:0007669"/>
    <property type="project" value="UniProtKB-UniRule"/>
</dbReference>
<keyword evidence="5" id="KW-0694">RNA-binding</keyword>
<dbReference type="SUPFAM" id="SSF52166">
    <property type="entry name" value="Ribosomal protein L4"/>
    <property type="match status" value="1"/>
</dbReference>
<dbReference type="InterPro" id="IPR002136">
    <property type="entry name" value="Ribosomal_uL4"/>
</dbReference>
<comment type="function">
    <text evidence="5">One of the primary rRNA binding proteins, this protein initially binds near the 5'-end of the 23S rRNA. It is important during the early stages of 50S assembly. It makes multiple contacts with different domains of the 23S rRNA in the assembled 50S subunit and ribosome.</text>
</comment>
<evidence type="ECO:0000313" key="6">
    <source>
        <dbReference type="EMBL" id="KKP63075.1"/>
    </source>
</evidence>
<keyword evidence="5" id="KW-0699">rRNA-binding</keyword>
<dbReference type="InterPro" id="IPR013005">
    <property type="entry name" value="Ribosomal_uL4-like"/>
</dbReference>
<dbReference type="PATRIC" id="fig|1618484.3.peg.88"/>
<comment type="function">
    <text evidence="5">Forms part of the polypeptide exit tunnel.</text>
</comment>
<proteinExistence type="inferred from homology"/>
<evidence type="ECO:0000256" key="4">
    <source>
        <dbReference type="ARBA" id="ARBA00035244"/>
    </source>
</evidence>
<dbReference type="Proteomes" id="UP000034004">
    <property type="component" value="Unassembled WGS sequence"/>
</dbReference>
<sequence length="231" mass="25920">MVTTKKTETKIAETKKANLSLSIYDIDGKEQRTVELPKEVFAVKVKPGLLAQAVRVYLVNQRQGNVKVKTRSEVIGSTRKIYRQKGTGKARHGAIKAPIFVGGGVAHGPKQKDYNLKFNKKERKLALYGVLSSKLKENKIFGLDEKALTMKPKTKAVVNFLKELKLLGKNNLMILKKMETNNLVLAMRNIPNITFVDANSLNTYMVLKSSSLIFVENALEVFKNKQKNVTK</sequence>
<dbReference type="GO" id="GO:0003735">
    <property type="term" value="F:structural constituent of ribosome"/>
    <property type="evidence" value="ECO:0007669"/>
    <property type="project" value="InterPro"/>
</dbReference>
<dbReference type="PANTHER" id="PTHR10746">
    <property type="entry name" value="50S RIBOSOMAL PROTEIN L4"/>
    <property type="match status" value="1"/>
</dbReference>
<dbReference type="Pfam" id="PF00573">
    <property type="entry name" value="Ribosomal_L4"/>
    <property type="match status" value="1"/>
</dbReference>
<dbReference type="HAMAP" id="MF_01328_B">
    <property type="entry name" value="Ribosomal_uL4_B"/>
    <property type="match status" value="1"/>
</dbReference>
<dbReference type="GO" id="GO:1990904">
    <property type="term" value="C:ribonucleoprotein complex"/>
    <property type="evidence" value="ECO:0007669"/>
    <property type="project" value="UniProtKB-KW"/>
</dbReference>
<evidence type="ECO:0000256" key="5">
    <source>
        <dbReference type="HAMAP-Rule" id="MF_01328"/>
    </source>
</evidence>
<keyword evidence="3 5" id="KW-0687">Ribonucleoprotein</keyword>
<dbReference type="EMBL" id="LBPR01000002">
    <property type="protein sequence ID" value="KKP63075.1"/>
    <property type="molecule type" value="Genomic_DNA"/>
</dbReference>
<gene>
    <name evidence="5" type="primary">rplD</name>
    <name evidence="6" type="ORF">UR56_C0002G0052</name>
</gene>
<keyword evidence="2 5" id="KW-0689">Ribosomal protein</keyword>
<dbReference type="GO" id="GO:0019843">
    <property type="term" value="F:rRNA binding"/>
    <property type="evidence" value="ECO:0007669"/>
    <property type="project" value="UniProtKB-UniRule"/>
</dbReference>
<dbReference type="Gene3D" id="3.40.1370.10">
    <property type="match status" value="1"/>
</dbReference>
<dbReference type="PANTHER" id="PTHR10746:SF6">
    <property type="entry name" value="LARGE RIBOSOMAL SUBUNIT PROTEIN UL4M"/>
    <property type="match status" value="1"/>
</dbReference>
<comment type="subunit">
    <text evidence="5">Part of the 50S ribosomal subunit.</text>
</comment>
<evidence type="ECO:0000256" key="3">
    <source>
        <dbReference type="ARBA" id="ARBA00023274"/>
    </source>
</evidence>
<dbReference type="STRING" id="1618484.UR56_C0002G0052"/>
<evidence type="ECO:0000256" key="1">
    <source>
        <dbReference type="ARBA" id="ARBA00010528"/>
    </source>
</evidence>
<dbReference type="InterPro" id="IPR023574">
    <property type="entry name" value="Ribosomal_uL4_dom_sf"/>
</dbReference>
<accession>A0A0G0DIV4</accession>
<evidence type="ECO:0000313" key="7">
    <source>
        <dbReference type="Proteomes" id="UP000034004"/>
    </source>
</evidence>
<comment type="similarity">
    <text evidence="1 5">Belongs to the universal ribosomal protein uL4 family.</text>
</comment>